<comment type="similarity">
    <text evidence="1">Belongs to the DNA2/NAM7 helicase family.</text>
</comment>
<keyword evidence="5" id="KW-0067">ATP-binding</keyword>
<dbReference type="InterPro" id="IPR047187">
    <property type="entry name" value="SF1_C_Upf1"/>
</dbReference>
<evidence type="ECO:0000256" key="1">
    <source>
        <dbReference type="ARBA" id="ARBA00007913"/>
    </source>
</evidence>
<accession>A0AAW3I2E8</accession>
<dbReference type="GO" id="GO:0043139">
    <property type="term" value="F:5'-3' DNA helicase activity"/>
    <property type="evidence" value="ECO:0007669"/>
    <property type="project" value="TreeGrafter"/>
</dbReference>
<dbReference type="Gene3D" id="3.40.50.300">
    <property type="entry name" value="P-loop containing nucleotide triphosphate hydrolases"/>
    <property type="match status" value="2"/>
</dbReference>
<dbReference type="CDD" id="cd18808">
    <property type="entry name" value="SF1_C_Upf1"/>
    <property type="match status" value="1"/>
</dbReference>
<dbReference type="Pfam" id="PF13086">
    <property type="entry name" value="AAA_11"/>
    <property type="match status" value="2"/>
</dbReference>
<evidence type="ECO:0000256" key="3">
    <source>
        <dbReference type="ARBA" id="ARBA00022801"/>
    </source>
</evidence>
<dbReference type="InterPro" id="IPR041677">
    <property type="entry name" value="DNA2/NAM7_AAA_11"/>
</dbReference>
<dbReference type="InterPro" id="IPR041679">
    <property type="entry name" value="DNA2/NAM7-like_C"/>
</dbReference>
<proteinExistence type="inferred from homology"/>
<evidence type="ECO:0000259" key="6">
    <source>
        <dbReference type="SMART" id="SM00382"/>
    </source>
</evidence>
<dbReference type="InterPro" id="IPR003593">
    <property type="entry name" value="AAA+_ATPase"/>
</dbReference>
<dbReference type="SUPFAM" id="SSF52540">
    <property type="entry name" value="P-loop containing nucleoside triphosphate hydrolases"/>
    <property type="match status" value="2"/>
</dbReference>
<name>A0AAW3I2E8_9BURK</name>
<dbReference type="SMART" id="SM00382">
    <property type="entry name" value="AAA"/>
    <property type="match status" value="1"/>
</dbReference>
<comment type="caution">
    <text evidence="7">The sequence shown here is derived from an EMBL/GenBank/DDBJ whole genome shotgun (WGS) entry which is preliminary data.</text>
</comment>
<dbReference type="PANTHER" id="PTHR43788">
    <property type="entry name" value="DNA2/NAM7 HELICASE FAMILY MEMBER"/>
    <property type="match status" value="1"/>
</dbReference>
<evidence type="ECO:0000256" key="5">
    <source>
        <dbReference type="ARBA" id="ARBA00022840"/>
    </source>
</evidence>
<evidence type="ECO:0000256" key="4">
    <source>
        <dbReference type="ARBA" id="ARBA00022806"/>
    </source>
</evidence>
<evidence type="ECO:0000313" key="7">
    <source>
        <dbReference type="EMBL" id="KNE26478.1"/>
    </source>
</evidence>
<sequence>MLIQRIARLAERLELPLPRIAGQTRLGLSGTLRVQDTIPLSCSDKLPQLIQKIDPALDFAAAVEEFNHRNVWTWFQVKGPDGKFKAPDLGQPASPVLIQASEGQLPENDFCVVLATSDIAFACSPARDGLSLRVFSAFRRRPPPVARLLVASFGAGNRHGFDLAGLCRMVAAQTRLRACVNPRDAERESEKDGIFISNVRRYLEALRNHAESSAPRARYTLVDRAPARLRKQLEDEWPRAFTRPGTRIEVPTSKGRVRTLSFGDISDDGEVLTTTFVDSGEELLTQGELRVKPGDDAFMRMREALDAMAMGTDQAYDLLLEALTRPDGLPRMPPPSLPCGDEQTVRQLQARELALKTPDIALIQGPPGTGKTTVICDIIEELVKAGKRILLVAPTHVALDNVLERVGTRPGVTAIRLGSEKNVEAQAHRFLLSNRCSDLAGQLSKELRNAAGDDELAQDPVARVQREWAERIKDDDAIGAMLLLNANLLCATPIGIAMAPEFRDVEAVFDVMIMDEASKATITDFLVPAARARKWILVGDHRQLPPYVDLGELEAVTSERAKRAGLAEPAPPWIREVSSQLRQHFDNRMHPDPKRLEKAWRQLVEALCHPFGIGDADRDELVLLGADPERWRNQPKRNDASGTDQGRWNAALRLGAEMLELQKLALPSVFEHLTRLPDSRVVKLNYQHRMSPALAEFSSEQVYGRDYPSARDTHQLGLDIPGLQAPSIWLDTAYQPIGRRYEHPRNTEWQGGSYTNPLEIDVALELVETCAAWAVQSWRGDPREHGRGPNAPFEIGVVCFYLEQARQMREAIFRCLRGGSDPWRREWNHPAANHAPIDIHVSIVDRFQGREKDLVILCTTRSNPKGRRGHVDNLNRLNVAVTRARHKRIVIGDSTTLAGREGGRRRDPGDLLVRLYEGCEQKKKWGRALGGQP</sequence>
<reference evidence="7 8" key="1">
    <citation type="submission" date="2015-07" db="EMBL/GenBank/DDBJ databases">
        <title>Draft genome of Achromobacter spanius.</title>
        <authorList>
            <person name="Wang X."/>
        </authorList>
    </citation>
    <scope>NUCLEOTIDE SEQUENCE [LARGE SCALE GENOMIC DNA]</scope>
    <source>
        <strain evidence="7 8">CGMCC9173</strain>
    </source>
</reference>
<dbReference type="Proteomes" id="UP000037511">
    <property type="component" value="Unassembled WGS sequence"/>
</dbReference>
<dbReference type="GO" id="GO:0016787">
    <property type="term" value="F:hydrolase activity"/>
    <property type="evidence" value="ECO:0007669"/>
    <property type="project" value="UniProtKB-KW"/>
</dbReference>
<dbReference type="RefSeq" id="WP_050448164.1">
    <property type="nucleotide sequence ID" value="NZ_LGVG01000022.1"/>
</dbReference>
<keyword evidence="3" id="KW-0378">Hydrolase</keyword>
<dbReference type="InterPro" id="IPR027417">
    <property type="entry name" value="P-loop_NTPase"/>
</dbReference>
<dbReference type="PANTHER" id="PTHR43788:SF8">
    <property type="entry name" value="DNA-BINDING PROTEIN SMUBP-2"/>
    <property type="match status" value="1"/>
</dbReference>
<dbReference type="GO" id="GO:0005524">
    <property type="term" value="F:ATP binding"/>
    <property type="evidence" value="ECO:0007669"/>
    <property type="project" value="UniProtKB-KW"/>
</dbReference>
<gene>
    <name evidence="7" type="ORF">AFM18_17370</name>
</gene>
<keyword evidence="2" id="KW-0547">Nucleotide-binding</keyword>
<organism evidence="7 8">
    <name type="scientific">Achromobacter spanius</name>
    <dbReference type="NCBI Taxonomy" id="217203"/>
    <lineage>
        <taxon>Bacteria</taxon>
        <taxon>Pseudomonadati</taxon>
        <taxon>Pseudomonadota</taxon>
        <taxon>Betaproteobacteria</taxon>
        <taxon>Burkholderiales</taxon>
        <taxon>Alcaligenaceae</taxon>
        <taxon>Achromobacter</taxon>
    </lineage>
</organism>
<dbReference type="AlphaFoldDB" id="A0AAW3I2E8"/>
<protein>
    <recommendedName>
        <fullName evidence="6">AAA+ ATPase domain-containing protein</fullName>
    </recommendedName>
</protein>
<dbReference type="InterPro" id="IPR050534">
    <property type="entry name" value="Coronavir_polyprotein_1ab"/>
</dbReference>
<evidence type="ECO:0000313" key="8">
    <source>
        <dbReference type="Proteomes" id="UP000037511"/>
    </source>
</evidence>
<dbReference type="EMBL" id="LGVG01000022">
    <property type="protein sequence ID" value="KNE26478.1"/>
    <property type="molecule type" value="Genomic_DNA"/>
</dbReference>
<feature type="domain" description="AAA+ ATPase" evidence="6">
    <location>
        <begin position="357"/>
        <end position="708"/>
    </location>
</feature>
<dbReference type="Pfam" id="PF13087">
    <property type="entry name" value="AAA_12"/>
    <property type="match status" value="1"/>
</dbReference>
<evidence type="ECO:0000256" key="2">
    <source>
        <dbReference type="ARBA" id="ARBA00022741"/>
    </source>
</evidence>
<keyword evidence="4" id="KW-0347">Helicase</keyword>